<dbReference type="EMBL" id="LT853701">
    <property type="protein sequence ID" value="SMQ54582.1"/>
    <property type="molecule type" value="Genomic_DNA"/>
</dbReference>
<name>A0A1X7S4I1_ZYMT9</name>
<sequence length="203" mass="21634">MGMNPFFGGQPFLPQNMISPAFGFGGMGGFGNGGGLQGWGGGLGGGFGGGGQYDVYDMVALGLWDAYDLEEYLEQMSQEASMQGIQIGADMQQYRDLVQMARQQQQQQQQQVNVFMPGGGHGRGQGRARDQRYWKQLARGGGGGGMWGGMGGGWRGGWGGGWGGNGPRRGMGWNGVNRPGQLRVTGSPSPYNVPFNLRLTRNT</sequence>
<proteinExistence type="predicted"/>
<evidence type="ECO:0000313" key="1">
    <source>
        <dbReference type="EMBL" id="SMQ54582.1"/>
    </source>
</evidence>
<accession>A0A1X7S4I1</accession>
<organism evidence="1 2">
    <name type="scientific">Zymoseptoria tritici (strain ST99CH_3D7)</name>
    <dbReference type="NCBI Taxonomy" id="1276538"/>
    <lineage>
        <taxon>Eukaryota</taxon>
        <taxon>Fungi</taxon>
        <taxon>Dikarya</taxon>
        <taxon>Ascomycota</taxon>
        <taxon>Pezizomycotina</taxon>
        <taxon>Dothideomycetes</taxon>
        <taxon>Dothideomycetidae</taxon>
        <taxon>Mycosphaerellales</taxon>
        <taxon>Mycosphaerellaceae</taxon>
        <taxon>Zymoseptoria</taxon>
    </lineage>
</organism>
<reference evidence="1 2" key="1">
    <citation type="submission" date="2016-06" db="EMBL/GenBank/DDBJ databases">
        <authorList>
            <person name="Kjaerup R.B."/>
            <person name="Dalgaard T.S."/>
            <person name="Juul-Madsen H.R."/>
        </authorList>
    </citation>
    <scope>NUCLEOTIDE SEQUENCE [LARGE SCALE GENOMIC DNA]</scope>
</reference>
<dbReference type="AlphaFoldDB" id="A0A1X7S4I1"/>
<gene>
    <name evidence="1" type="ORF">ZT3D7_G9737</name>
</gene>
<dbReference type="Proteomes" id="UP000215127">
    <property type="component" value="Chromosome 10"/>
</dbReference>
<evidence type="ECO:0000313" key="2">
    <source>
        <dbReference type="Proteomes" id="UP000215127"/>
    </source>
</evidence>
<keyword evidence="2" id="KW-1185">Reference proteome</keyword>
<protein>
    <submittedName>
        <fullName evidence="1">Uncharacterized protein</fullName>
    </submittedName>
</protein>